<gene>
    <name evidence="1" type="ORF">RJ641_034020</name>
</gene>
<organism evidence="1 2">
    <name type="scientific">Dillenia turbinata</name>
    <dbReference type="NCBI Taxonomy" id="194707"/>
    <lineage>
        <taxon>Eukaryota</taxon>
        <taxon>Viridiplantae</taxon>
        <taxon>Streptophyta</taxon>
        <taxon>Embryophyta</taxon>
        <taxon>Tracheophyta</taxon>
        <taxon>Spermatophyta</taxon>
        <taxon>Magnoliopsida</taxon>
        <taxon>eudicotyledons</taxon>
        <taxon>Gunneridae</taxon>
        <taxon>Pentapetalae</taxon>
        <taxon>Dilleniales</taxon>
        <taxon>Dilleniaceae</taxon>
        <taxon>Dillenia</taxon>
    </lineage>
</organism>
<accession>A0AAN8ZK08</accession>
<dbReference type="AlphaFoldDB" id="A0AAN8ZK08"/>
<reference evidence="1 2" key="1">
    <citation type="submission" date="2023-12" db="EMBL/GenBank/DDBJ databases">
        <title>A high-quality genome assembly for Dillenia turbinata (Dilleniales).</title>
        <authorList>
            <person name="Chanderbali A."/>
        </authorList>
    </citation>
    <scope>NUCLEOTIDE SEQUENCE [LARGE SCALE GENOMIC DNA]</scope>
    <source>
        <strain evidence="1">LSX21</strain>
        <tissue evidence="1">Leaf</tissue>
    </source>
</reference>
<dbReference type="EMBL" id="JBAMMX010000007">
    <property type="protein sequence ID" value="KAK6936990.1"/>
    <property type="molecule type" value="Genomic_DNA"/>
</dbReference>
<dbReference type="Proteomes" id="UP001370490">
    <property type="component" value="Unassembled WGS sequence"/>
</dbReference>
<proteinExistence type="predicted"/>
<name>A0AAN8ZK08_9MAGN</name>
<sequence>MDMEFRRRHISLFHSQRAFREHNSHDLCPNFLRRRSQNDNQYPPIDLKIFVIILILSRRKPSKVSRKPIPSFLGAMINKGFH</sequence>
<evidence type="ECO:0000313" key="2">
    <source>
        <dbReference type="Proteomes" id="UP001370490"/>
    </source>
</evidence>
<protein>
    <submittedName>
        <fullName evidence="1">Uncharacterized protein</fullName>
    </submittedName>
</protein>
<keyword evidence="2" id="KW-1185">Reference proteome</keyword>
<comment type="caution">
    <text evidence="1">The sequence shown here is derived from an EMBL/GenBank/DDBJ whole genome shotgun (WGS) entry which is preliminary data.</text>
</comment>
<evidence type="ECO:0000313" key="1">
    <source>
        <dbReference type="EMBL" id="KAK6936990.1"/>
    </source>
</evidence>